<dbReference type="GO" id="GO:0030655">
    <property type="term" value="P:beta-lactam antibiotic catabolic process"/>
    <property type="evidence" value="ECO:0007669"/>
    <property type="project" value="InterPro"/>
</dbReference>
<dbReference type="STRING" id="1402135.SAMN05444149_103301"/>
<evidence type="ECO:0000256" key="5">
    <source>
        <dbReference type="ARBA" id="ARBA00023251"/>
    </source>
</evidence>
<gene>
    <name evidence="8" type="primary">blaP</name>
    <name evidence="8" type="ORF">SULPSESMR1_02829</name>
</gene>
<evidence type="ECO:0000256" key="6">
    <source>
        <dbReference type="RuleBase" id="RU361140"/>
    </source>
</evidence>
<protein>
    <recommendedName>
        <fullName evidence="3 6">Beta-lactamase</fullName>
        <ecNumber evidence="3 6">3.5.2.6</ecNumber>
    </recommendedName>
</protein>
<dbReference type="Gene3D" id="3.40.710.10">
    <property type="entry name" value="DD-peptidase/beta-lactamase superfamily"/>
    <property type="match status" value="1"/>
</dbReference>
<dbReference type="InterPro" id="IPR012338">
    <property type="entry name" value="Beta-lactam/transpept-like"/>
</dbReference>
<dbReference type="InterPro" id="IPR000871">
    <property type="entry name" value="Beta-lactam_class-A"/>
</dbReference>
<keyword evidence="9" id="KW-1185">Reference proteome</keyword>
<keyword evidence="5 6" id="KW-0046">Antibiotic resistance</keyword>
<keyword evidence="4 6" id="KW-0378">Hydrolase</keyword>
<dbReference type="GO" id="GO:0008800">
    <property type="term" value="F:beta-lactamase activity"/>
    <property type="evidence" value="ECO:0007669"/>
    <property type="project" value="UniProtKB-UniRule"/>
</dbReference>
<dbReference type="AlphaFoldDB" id="A0A221K3Q0"/>
<evidence type="ECO:0000259" key="7">
    <source>
        <dbReference type="Pfam" id="PF13354"/>
    </source>
</evidence>
<dbReference type="Proteomes" id="UP000199754">
    <property type="component" value="Chromosome"/>
</dbReference>
<evidence type="ECO:0000256" key="2">
    <source>
        <dbReference type="ARBA" id="ARBA00009009"/>
    </source>
</evidence>
<dbReference type="GO" id="GO:0046677">
    <property type="term" value="P:response to antibiotic"/>
    <property type="evidence" value="ECO:0007669"/>
    <property type="project" value="UniProtKB-UniRule"/>
</dbReference>
<dbReference type="Pfam" id="PF13354">
    <property type="entry name" value="Beta-lactamase2"/>
    <property type="match status" value="1"/>
</dbReference>
<dbReference type="OrthoDB" id="9784149at2"/>
<name>A0A221K3Q0_9RHOB</name>
<sequence>MQIRPSTLSRVVTGIALGLSIATTSFGQTPIETLEQTVDQIETKLDGRIGISLIDTGSGFTWSHRQDERFLMNSTVKVPLCGAVLARVDAGTLSLSEQLPVVQADIQSYAPVTEQRVGQSMNIAELCMAAIDMSDNTAANLLIDHLGGPQAITQFFRSTGDIESRLDRREPELNTFAPGDPRDTTTPVASTDTLYALLLGDVLSDRSRKQLADWMSHGGVTGQLLRAKAPAEWQIYDKSGSGSHNRNLVAMVTPESRAPWIVTIFLSDMDEDFETRNAALQDISRAVIAVIGQ</sequence>
<comment type="catalytic activity">
    <reaction evidence="1 6">
        <text>a beta-lactam + H2O = a substituted beta-amino acid</text>
        <dbReference type="Rhea" id="RHEA:20401"/>
        <dbReference type="ChEBI" id="CHEBI:15377"/>
        <dbReference type="ChEBI" id="CHEBI:35627"/>
        <dbReference type="ChEBI" id="CHEBI:140347"/>
        <dbReference type="EC" id="3.5.2.6"/>
    </reaction>
</comment>
<evidence type="ECO:0000256" key="4">
    <source>
        <dbReference type="ARBA" id="ARBA00022801"/>
    </source>
</evidence>
<evidence type="ECO:0000256" key="1">
    <source>
        <dbReference type="ARBA" id="ARBA00001526"/>
    </source>
</evidence>
<dbReference type="KEGG" id="spse:SULPSESMR1_02829"/>
<reference evidence="8 9" key="1">
    <citation type="submission" date="2017-07" db="EMBL/GenBank/DDBJ databases">
        <title>Genome Sequence of Sulfitobacter pseudonitzschiae Strain SMR1 Isolated from a culture of the Diatom Skeletonema marinoi.</title>
        <authorList>
            <person name="Topel M."/>
            <person name="Pinder M.I.M."/>
            <person name="Johansson O.N."/>
            <person name="Kourtchenko O."/>
            <person name="Godhe A."/>
            <person name="Clarke A.K."/>
        </authorList>
    </citation>
    <scope>NUCLEOTIDE SEQUENCE [LARGE SCALE GENOMIC DNA]</scope>
    <source>
        <strain evidence="8 9">SMR1</strain>
    </source>
</reference>
<dbReference type="PROSITE" id="PS00146">
    <property type="entry name" value="BETA_LACTAMASE_A"/>
    <property type="match status" value="1"/>
</dbReference>
<dbReference type="NCBIfam" id="NF033103">
    <property type="entry name" value="bla_class_A"/>
    <property type="match status" value="1"/>
</dbReference>
<dbReference type="EC" id="3.5.2.6" evidence="3 6"/>
<evidence type="ECO:0000313" key="8">
    <source>
        <dbReference type="EMBL" id="ASM73619.1"/>
    </source>
</evidence>
<dbReference type="SUPFAM" id="SSF56601">
    <property type="entry name" value="beta-lactamase/transpeptidase-like"/>
    <property type="match status" value="1"/>
</dbReference>
<comment type="similarity">
    <text evidence="2 6">Belongs to the class-A beta-lactamase family.</text>
</comment>
<feature type="domain" description="Beta-lactamase class A catalytic" evidence="7">
    <location>
        <begin position="50"/>
        <end position="265"/>
    </location>
</feature>
<dbReference type="InterPro" id="IPR045155">
    <property type="entry name" value="Beta-lactam_cat"/>
</dbReference>
<dbReference type="PANTHER" id="PTHR35333:SF3">
    <property type="entry name" value="BETA-LACTAMASE-TYPE TRANSPEPTIDASE FOLD CONTAINING PROTEIN"/>
    <property type="match status" value="1"/>
</dbReference>
<evidence type="ECO:0000256" key="3">
    <source>
        <dbReference type="ARBA" id="ARBA00012865"/>
    </source>
</evidence>
<dbReference type="EMBL" id="CP022415">
    <property type="protein sequence ID" value="ASM73619.1"/>
    <property type="molecule type" value="Genomic_DNA"/>
</dbReference>
<proteinExistence type="inferred from homology"/>
<accession>A0A221K3Q0</accession>
<dbReference type="RefSeq" id="WP_089421376.1">
    <property type="nucleotide sequence ID" value="NZ_JBMGNR010000004.1"/>
</dbReference>
<dbReference type="InterPro" id="IPR023650">
    <property type="entry name" value="Beta-lactam_class-A_AS"/>
</dbReference>
<organism evidence="8 9">
    <name type="scientific">Pseudosulfitobacter pseudonitzschiae</name>
    <dbReference type="NCBI Taxonomy" id="1402135"/>
    <lineage>
        <taxon>Bacteria</taxon>
        <taxon>Pseudomonadati</taxon>
        <taxon>Pseudomonadota</taxon>
        <taxon>Alphaproteobacteria</taxon>
        <taxon>Rhodobacterales</taxon>
        <taxon>Roseobacteraceae</taxon>
        <taxon>Pseudosulfitobacter</taxon>
    </lineage>
</organism>
<dbReference type="PRINTS" id="PR00118">
    <property type="entry name" value="BLACTAMASEA"/>
</dbReference>
<evidence type="ECO:0000313" key="9">
    <source>
        <dbReference type="Proteomes" id="UP000199754"/>
    </source>
</evidence>
<dbReference type="PANTHER" id="PTHR35333">
    <property type="entry name" value="BETA-LACTAMASE"/>
    <property type="match status" value="1"/>
</dbReference>